<dbReference type="AlphaFoldDB" id="A0A0E9RXX8"/>
<sequence length="22" mass="2510">MVGLFFYSVSKQPLPETWPLGL</sequence>
<reference evidence="1" key="1">
    <citation type="submission" date="2014-11" db="EMBL/GenBank/DDBJ databases">
        <authorList>
            <person name="Amaro Gonzalez C."/>
        </authorList>
    </citation>
    <scope>NUCLEOTIDE SEQUENCE</scope>
</reference>
<organism evidence="1">
    <name type="scientific">Anguilla anguilla</name>
    <name type="common">European freshwater eel</name>
    <name type="synonym">Muraena anguilla</name>
    <dbReference type="NCBI Taxonomy" id="7936"/>
    <lineage>
        <taxon>Eukaryota</taxon>
        <taxon>Metazoa</taxon>
        <taxon>Chordata</taxon>
        <taxon>Craniata</taxon>
        <taxon>Vertebrata</taxon>
        <taxon>Euteleostomi</taxon>
        <taxon>Actinopterygii</taxon>
        <taxon>Neopterygii</taxon>
        <taxon>Teleostei</taxon>
        <taxon>Anguilliformes</taxon>
        <taxon>Anguillidae</taxon>
        <taxon>Anguilla</taxon>
    </lineage>
</organism>
<protein>
    <submittedName>
        <fullName evidence="1">Uncharacterized protein</fullName>
    </submittedName>
</protein>
<reference evidence="1" key="2">
    <citation type="journal article" date="2015" name="Fish Shellfish Immunol.">
        <title>Early steps in the European eel (Anguilla anguilla)-Vibrio vulnificus interaction in the gills: Role of the RtxA13 toxin.</title>
        <authorList>
            <person name="Callol A."/>
            <person name="Pajuelo D."/>
            <person name="Ebbesson L."/>
            <person name="Teles M."/>
            <person name="MacKenzie S."/>
            <person name="Amaro C."/>
        </authorList>
    </citation>
    <scope>NUCLEOTIDE SEQUENCE</scope>
</reference>
<evidence type="ECO:0000313" key="1">
    <source>
        <dbReference type="EMBL" id="JAH34079.1"/>
    </source>
</evidence>
<proteinExistence type="predicted"/>
<dbReference type="EMBL" id="GBXM01074498">
    <property type="protein sequence ID" value="JAH34079.1"/>
    <property type="molecule type" value="Transcribed_RNA"/>
</dbReference>
<name>A0A0E9RXX8_ANGAN</name>
<accession>A0A0E9RXX8</accession>